<reference evidence="4" key="1">
    <citation type="journal article" date="2017" name="Nat. Commun.">
        <title>The asparagus genome sheds light on the origin and evolution of a young Y chromosome.</title>
        <authorList>
            <person name="Harkess A."/>
            <person name="Zhou J."/>
            <person name="Xu C."/>
            <person name="Bowers J.E."/>
            <person name="Van der Hulst R."/>
            <person name="Ayyampalayam S."/>
            <person name="Mercati F."/>
            <person name="Riccardi P."/>
            <person name="McKain M.R."/>
            <person name="Kakrana A."/>
            <person name="Tang H."/>
            <person name="Ray J."/>
            <person name="Groenendijk J."/>
            <person name="Arikit S."/>
            <person name="Mathioni S.M."/>
            <person name="Nakano M."/>
            <person name="Shan H."/>
            <person name="Telgmann-Rauber A."/>
            <person name="Kanno A."/>
            <person name="Yue Z."/>
            <person name="Chen H."/>
            <person name="Li W."/>
            <person name="Chen Y."/>
            <person name="Xu X."/>
            <person name="Zhang Y."/>
            <person name="Luo S."/>
            <person name="Chen H."/>
            <person name="Gao J."/>
            <person name="Mao Z."/>
            <person name="Pires J.C."/>
            <person name="Luo M."/>
            <person name="Kudrna D."/>
            <person name="Wing R.A."/>
            <person name="Meyers B.C."/>
            <person name="Yi K."/>
            <person name="Kong H."/>
            <person name="Lavrijsen P."/>
            <person name="Sunseri F."/>
            <person name="Falavigna A."/>
            <person name="Ye Y."/>
            <person name="Leebens-Mack J.H."/>
            <person name="Chen G."/>
        </authorList>
    </citation>
    <scope>NUCLEOTIDE SEQUENCE [LARGE SCALE GENOMIC DNA]</scope>
    <source>
        <strain evidence="4">cv. DH0086</strain>
    </source>
</reference>
<name>A0A5P1F5Y1_ASPOF</name>
<feature type="coiled-coil region" evidence="1">
    <location>
        <begin position="220"/>
        <end position="331"/>
    </location>
</feature>
<dbReference type="PANTHER" id="PTHR31762">
    <property type="entry name" value="FAS-BINDING FACTOR-LIKE PROTEIN"/>
    <property type="match status" value="1"/>
</dbReference>
<feature type="region of interest" description="Disordered" evidence="2">
    <location>
        <begin position="1"/>
        <end position="30"/>
    </location>
</feature>
<dbReference type="Gramene" id="ONK72081">
    <property type="protein sequence ID" value="ONK72081"/>
    <property type="gene ID" value="A4U43_C04F15490"/>
</dbReference>
<feature type="compositionally biased region" description="Low complexity" evidence="2">
    <location>
        <begin position="20"/>
        <end position="30"/>
    </location>
</feature>
<sequence length="492" mass="54553">MSSAFRPVQPPSVVAHRRQPSSPSLQPVQLPSSLQIDDLGAFKGKFVSSDAPPLGSSVGGEGSAIKESAECAPPGCRARSRASNGGGLRALGDDEERWGNLTAVEVRVMVLCRCLRGAMATHMEKSKKKNPKPLAQMKNLKKMNPKRCGRFEEHTSSTHAVPIGMPTISAHSMPMVSPSPASRTFTVPGKDASNCRHREKRFSADFRHLNLRDTGNNRETSELQDEIDMLQEENDNILEKLKLAEDRCEEAEARARELENQVAALGEGVSLEARLLSRKEATLRQREAAVKAAEQTRGGMDEEIEGLRLHVESAKDEVVTAIRQLGEAESEVKALRSLTQILILTQEEMEEVVLKRCWLARYWGLALQHGICSEIALSKYEYWSTFAPDPLEFVISAGQEANQESWNRGYDGSKRQNRKLLKDCDMTGEGDIESMLSVEKGLKELASLKVEDAVMSMLYHQGQQFFFQKSTSGMAYIFLEKSENPWRGGGFG</sequence>
<evidence type="ECO:0000313" key="3">
    <source>
        <dbReference type="EMBL" id="ONK72081.1"/>
    </source>
</evidence>
<dbReference type="EMBL" id="CM007384">
    <property type="protein sequence ID" value="ONK72081.1"/>
    <property type="molecule type" value="Genomic_DNA"/>
</dbReference>
<gene>
    <name evidence="3" type="ORF">A4U43_C04F15490</name>
</gene>
<dbReference type="SUPFAM" id="SSF57997">
    <property type="entry name" value="Tropomyosin"/>
    <property type="match status" value="1"/>
</dbReference>
<dbReference type="Proteomes" id="UP000243459">
    <property type="component" value="Chromosome 4"/>
</dbReference>
<evidence type="ECO:0000313" key="4">
    <source>
        <dbReference type="Proteomes" id="UP000243459"/>
    </source>
</evidence>
<organism evidence="3 4">
    <name type="scientific">Asparagus officinalis</name>
    <name type="common">Garden asparagus</name>
    <dbReference type="NCBI Taxonomy" id="4686"/>
    <lineage>
        <taxon>Eukaryota</taxon>
        <taxon>Viridiplantae</taxon>
        <taxon>Streptophyta</taxon>
        <taxon>Embryophyta</taxon>
        <taxon>Tracheophyta</taxon>
        <taxon>Spermatophyta</taxon>
        <taxon>Magnoliopsida</taxon>
        <taxon>Liliopsida</taxon>
        <taxon>Asparagales</taxon>
        <taxon>Asparagaceae</taxon>
        <taxon>Asparagoideae</taxon>
        <taxon>Asparagus</taxon>
    </lineage>
</organism>
<dbReference type="InterPro" id="IPR040321">
    <property type="entry name" value="SCD2-like"/>
</dbReference>
<accession>A0A5P1F5Y1</accession>
<proteinExistence type="predicted"/>
<evidence type="ECO:0008006" key="5">
    <source>
        <dbReference type="Google" id="ProtNLM"/>
    </source>
</evidence>
<evidence type="ECO:0000256" key="1">
    <source>
        <dbReference type="SAM" id="Coils"/>
    </source>
</evidence>
<keyword evidence="4" id="KW-1185">Reference proteome</keyword>
<evidence type="ECO:0000256" key="2">
    <source>
        <dbReference type="SAM" id="MobiDB-lite"/>
    </source>
</evidence>
<dbReference type="AlphaFoldDB" id="A0A5P1F5Y1"/>
<keyword evidence="1" id="KW-0175">Coiled coil</keyword>
<dbReference type="GO" id="GO:0000911">
    <property type="term" value="P:cytokinesis by cell plate formation"/>
    <property type="evidence" value="ECO:0007669"/>
    <property type="project" value="InterPro"/>
</dbReference>
<dbReference type="PANTHER" id="PTHR31762:SF4">
    <property type="entry name" value="COILED-COIL DOMAIN-CONTAINING PROTEIN SCD2"/>
    <property type="match status" value="1"/>
</dbReference>
<protein>
    <recommendedName>
        <fullName evidence="5">Coiled-coil domain-containing protein SCD2</fullName>
    </recommendedName>
</protein>